<keyword evidence="2" id="KW-0472">Membrane</keyword>
<accession>A0A4R7NWS2</accession>
<keyword evidence="5" id="KW-1185">Reference proteome</keyword>
<dbReference type="GO" id="GO:0006813">
    <property type="term" value="P:potassium ion transport"/>
    <property type="evidence" value="ECO:0007669"/>
    <property type="project" value="InterPro"/>
</dbReference>
<dbReference type="OrthoDB" id="9781411at2"/>
<dbReference type="Gene3D" id="1.10.287.70">
    <property type="match status" value="1"/>
</dbReference>
<gene>
    <name evidence="4" type="ORF">DFR24_4026</name>
</gene>
<dbReference type="PANTHER" id="PTHR43833">
    <property type="entry name" value="POTASSIUM CHANNEL PROTEIN 2-RELATED-RELATED"/>
    <property type="match status" value="1"/>
</dbReference>
<dbReference type="EMBL" id="SOBT01000011">
    <property type="protein sequence ID" value="TDU25587.1"/>
    <property type="molecule type" value="Genomic_DNA"/>
</dbReference>
<keyword evidence="4" id="KW-0406">Ion transport</keyword>
<dbReference type="Proteomes" id="UP000295341">
    <property type="component" value="Unassembled WGS sequence"/>
</dbReference>
<evidence type="ECO:0000313" key="4">
    <source>
        <dbReference type="EMBL" id="TDU25587.1"/>
    </source>
</evidence>
<evidence type="ECO:0000256" key="1">
    <source>
        <dbReference type="ARBA" id="ARBA00004651"/>
    </source>
</evidence>
<organism evidence="4 5">
    <name type="scientific">Panacagrimonas perspica</name>
    <dbReference type="NCBI Taxonomy" id="381431"/>
    <lineage>
        <taxon>Bacteria</taxon>
        <taxon>Pseudomonadati</taxon>
        <taxon>Pseudomonadota</taxon>
        <taxon>Gammaproteobacteria</taxon>
        <taxon>Nevskiales</taxon>
        <taxon>Nevskiaceae</taxon>
        <taxon>Panacagrimonas</taxon>
    </lineage>
</organism>
<evidence type="ECO:0000256" key="2">
    <source>
        <dbReference type="SAM" id="Phobius"/>
    </source>
</evidence>
<comment type="caution">
    <text evidence="4">The sequence shown here is derived from an EMBL/GenBank/DDBJ whole genome shotgun (WGS) entry which is preliminary data.</text>
</comment>
<dbReference type="InterPro" id="IPR036291">
    <property type="entry name" value="NAD(P)-bd_dom_sf"/>
</dbReference>
<dbReference type="AlphaFoldDB" id="A0A4R7NWS2"/>
<evidence type="ECO:0000259" key="3">
    <source>
        <dbReference type="PROSITE" id="PS51201"/>
    </source>
</evidence>
<keyword evidence="2" id="KW-1133">Transmembrane helix</keyword>
<dbReference type="InterPro" id="IPR050721">
    <property type="entry name" value="Trk_Ktr_HKT_K-transport"/>
</dbReference>
<feature type="domain" description="RCK N-terminal" evidence="3">
    <location>
        <begin position="166"/>
        <end position="286"/>
    </location>
</feature>
<keyword evidence="2" id="KW-0812">Transmembrane</keyword>
<dbReference type="Pfam" id="PF07885">
    <property type="entry name" value="Ion_trans_2"/>
    <property type="match status" value="1"/>
</dbReference>
<keyword evidence="4" id="KW-0813">Transport</keyword>
<dbReference type="SUPFAM" id="SSF81324">
    <property type="entry name" value="Voltage-gated potassium channels"/>
    <property type="match status" value="1"/>
</dbReference>
<dbReference type="InterPro" id="IPR003148">
    <property type="entry name" value="RCK_N"/>
</dbReference>
<dbReference type="GO" id="GO:0034220">
    <property type="term" value="P:monoatomic ion transmembrane transport"/>
    <property type="evidence" value="ECO:0007669"/>
    <property type="project" value="UniProtKB-KW"/>
</dbReference>
<dbReference type="SUPFAM" id="SSF51735">
    <property type="entry name" value="NAD(P)-binding Rossmann-fold domains"/>
    <property type="match status" value="1"/>
</dbReference>
<sequence length="374" mass="40540">MHGVRGTSDRVGPRTHGHWRVAADGNVDDGGGWSSVKTALPTIIRRRLFVQATRSPERVLLTRVLLLIVLVLAVLAIFWADRDGLKDHVDGHVSFGDVAYFTAVTITTVGYGDIVPVSQRARLVDTVLVTPLRLVIWLVFLGTAYELVLQRWMEARRMMRIQNTLSGHLVVCGFGHSGRSSAQEAVARGTPAAQIMVLDKDAKVLEQAAALGYIGLLGDATREQDLLDAGVPRAQAVLICLGRDDATVLTVLTVRQLAPSVRVICSVAEEENIKLVRQAGANAIVAPSIVGGYLMADSVRSSHVADYISDLMCSDGRVRLVERIALPEEVGKAIRDISPGLVVRILRGNSRIGFWEGPEAVVRTGDTLLEIEHS</sequence>
<comment type="subcellular location">
    <subcellularLocation>
        <location evidence="1">Cell membrane</location>
        <topology evidence="1">Multi-pass membrane protein</topology>
    </subcellularLocation>
</comment>
<feature type="transmembrane region" description="Helical" evidence="2">
    <location>
        <begin position="134"/>
        <end position="153"/>
    </location>
</feature>
<dbReference type="Pfam" id="PF02254">
    <property type="entry name" value="TrkA_N"/>
    <property type="match status" value="1"/>
</dbReference>
<reference evidence="4 5" key="1">
    <citation type="submission" date="2019-03" db="EMBL/GenBank/DDBJ databases">
        <title>Genomic Encyclopedia of Type Strains, Phase IV (KMG-IV): sequencing the most valuable type-strain genomes for metagenomic binning, comparative biology and taxonomic classification.</title>
        <authorList>
            <person name="Goeker M."/>
        </authorList>
    </citation>
    <scope>NUCLEOTIDE SEQUENCE [LARGE SCALE GENOMIC DNA]</scope>
    <source>
        <strain evidence="4 5">DSM 26377</strain>
    </source>
</reference>
<dbReference type="InterPro" id="IPR013099">
    <property type="entry name" value="K_chnl_dom"/>
</dbReference>
<dbReference type="GO" id="GO:0005886">
    <property type="term" value="C:plasma membrane"/>
    <property type="evidence" value="ECO:0007669"/>
    <property type="project" value="UniProtKB-SubCell"/>
</dbReference>
<name>A0A4R7NWS2_9GAMM</name>
<evidence type="ECO:0000313" key="5">
    <source>
        <dbReference type="Proteomes" id="UP000295341"/>
    </source>
</evidence>
<keyword evidence="4" id="KW-0407">Ion channel</keyword>
<dbReference type="Gene3D" id="3.40.50.720">
    <property type="entry name" value="NAD(P)-binding Rossmann-like Domain"/>
    <property type="match status" value="1"/>
</dbReference>
<protein>
    <submittedName>
        <fullName evidence="4">Voltage-gated potassium channel</fullName>
    </submittedName>
</protein>
<dbReference type="PANTHER" id="PTHR43833:SF9">
    <property type="entry name" value="POTASSIUM CHANNEL PROTEIN YUGO-RELATED"/>
    <property type="match status" value="1"/>
</dbReference>
<dbReference type="PROSITE" id="PS51201">
    <property type="entry name" value="RCK_N"/>
    <property type="match status" value="1"/>
</dbReference>
<feature type="transmembrane region" description="Helical" evidence="2">
    <location>
        <begin position="60"/>
        <end position="80"/>
    </location>
</feature>
<proteinExistence type="predicted"/>